<reference evidence="3 4" key="2">
    <citation type="submission" date="2024-07" db="EMBL/GenBank/DDBJ databases">
        <authorList>
            <person name="Akdeniz Z."/>
        </authorList>
    </citation>
    <scope>NUCLEOTIDE SEQUENCE [LARGE SCALE GENOMIC DNA]</scope>
</reference>
<sequence length="215" mass="24164">MSSDFDIYYNTIDKLLIDVTKTMSTPNSQTNQSLMKDTYQKIKNIEEYIGLAENEICMIANAKQCEQAQVKLDFLNSQLQMLVQKIKQQNPNISTSSNDVDTLQQQVITDMNKVQIASVVLDAAKVQLNDADLALAEVIILNDQITNILEIGTVTLNNINDNLNGIQAERVIIKKQFRAIARQITGNTTLMLTIFIILVVIICLIIWSIIKACKE</sequence>
<feature type="transmembrane region" description="Helical" evidence="1">
    <location>
        <begin position="190"/>
        <end position="210"/>
    </location>
</feature>
<dbReference type="EMBL" id="CAXDID020000488">
    <property type="protein sequence ID" value="CAL6096748.1"/>
    <property type="molecule type" value="Genomic_DNA"/>
</dbReference>
<evidence type="ECO:0000313" key="4">
    <source>
        <dbReference type="Proteomes" id="UP001642409"/>
    </source>
</evidence>
<gene>
    <name evidence="2" type="ORF">HINF_LOCUS32241</name>
    <name evidence="3" type="ORF">HINF_LOCUS68576</name>
</gene>
<organism evidence="2">
    <name type="scientific">Hexamita inflata</name>
    <dbReference type="NCBI Taxonomy" id="28002"/>
    <lineage>
        <taxon>Eukaryota</taxon>
        <taxon>Metamonada</taxon>
        <taxon>Diplomonadida</taxon>
        <taxon>Hexamitidae</taxon>
        <taxon>Hexamitinae</taxon>
        <taxon>Hexamita</taxon>
    </lineage>
</organism>
<dbReference type="AlphaFoldDB" id="A0AA86PRW6"/>
<evidence type="ECO:0000313" key="2">
    <source>
        <dbReference type="EMBL" id="CAI9944596.1"/>
    </source>
</evidence>
<reference evidence="2" key="1">
    <citation type="submission" date="2023-06" db="EMBL/GenBank/DDBJ databases">
        <authorList>
            <person name="Kurt Z."/>
        </authorList>
    </citation>
    <scope>NUCLEOTIDE SEQUENCE</scope>
</reference>
<proteinExistence type="predicted"/>
<dbReference type="Proteomes" id="UP001642409">
    <property type="component" value="Unassembled WGS sequence"/>
</dbReference>
<name>A0AA86PRW6_9EUKA</name>
<evidence type="ECO:0000256" key="1">
    <source>
        <dbReference type="SAM" id="Phobius"/>
    </source>
</evidence>
<keyword evidence="1" id="KW-0812">Transmembrane</keyword>
<keyword evidence="4" id="KW-1185">Reference proteome</keyword>
<accession>A0AA86PRW6</accession>
<keyword evidence="1" id="KW-0472">Membrane</keyword>
<protein>
    <submittedName>
        <fullName evidence="2">Syntaphilin family protein</fullName>
    </submittedName>
    <submittedName>
        <fullName evidence="3">Syntaphilin_family protein</fullName>
    </submittedName>
</protein>
<evidence type="ECO:0000313" key="3">
    <source>
        <dbReference type="EMBL" id="CAL6096748.1"/>
    </source>
</evidence>
<keyword evidence="1" id="KW-1133">Transmembrane helix</keyword>
<comment type="caution">
    <text evidence="2">The sequence shown here is derived from an EMBL/GenBank/DDBJ whole genome shotgun (WGS) entry which is preliminary data.</text>
</comment>
<dbReference type="EMBL" id="CATOUU010000729">
    <property type="protein sequence ID" value="CAI9944596.1"/>
    <property type="molecule type" value="Genomic_DNA"/>
</dbReference>